<evidence type="ECO:0000313" key="1">
    <source>
        <dbReference type="EMBL" id="MBB6214063.1"/>
    </source>
</evidence>
<gene>
    <name evidence="1" type="ORF">HNQ80_000132</name>
</gene>
<reference evidence="1 2" key="1">
    <citation type="submission" date="2020-08" db="EMBL/GenBank/DDBJ databases">
        <title>Genomic Encyclopedia of Type Strains, Phase IV (KMG-IV): sequencing the most valuable type-strain genomes for metagenomic binning, comparative biology and taxonomic classification.</title>
        <authorList>
            <person name="Goeker M."/>
        </authorList>
    </citation>
    <scope>NUCLEOTIDE SEQUENCE [LARGE SCALE GENOMIC DNA]</scope>
    <source>
        <strain evidence="1 2">DSM 103526</strain>
    </source>
</reference>
<proteinExistence type="predicted"/>
<accession>A0A841KKY0</accession>
<dbReference type="Proteomes" id="UP000579281">
    <property type="component" value="Unassembled WGS sequence"/>
</dbReference>
<name>A0A841KKY0_9FIRM</name>
<dbReference type="EMBL" id="JACHEN010000001">
    <property type="protein sequence ID" value="MBB6214063.1"/>
    <property type="molecule type" value="Genomic_DNA"/>
</dbReference>
<organism evidence="1 2">
    <name type="scientific">Anaerosolibacter carboniphilus</name>
    <dbReference type="NCBI Taxonomy" id="1417629"/>
    <lineage>
        <taxon>Bacteria</taxon>
        <taxon>Bacillati</taxon>
        <taxon>Bacillota</taxon>
        <taxon>Clostridia</taxon>
        <taxon>Peptostreptococcales</taxon>
        <taxon>Thermotaleaceae</taxon>
        <taxon>Anaerosolibacter</taxon>
    </lineage>
</organism>
<sequence>MNNLIVDEKYLEKLVTILNEFIDEIGLSSSLKVVIIEAENNLDKKRRTRRDYGKFKVKTSPYIEDVKKMLIDGMSYADISNFLKSKGESISKASVGRYAQRFFDNLESNNPPTKGGAF</sequence>
<protein>
    <submittedName>
        <fullName evidence="1">Uncharacterized protein</fullName>
    </submittedName>
</protein>
<comment type="caution">
    <text evidence="1">The sequence shown here is derived from an EMBL/GenBank/DDBJ whole genome shotgun (WGS) entry which is preliminary data.</text>
</comment>
<evidence type="ECO:0000313" key="2">
    <source>
        <dbReference type="Proteomes" id="UP000579281"/>
    </source>
</evidence>
<keyword evidence="2" id="KW-1185">Reference proteome</keyword>
<dbReference type="RefSeq" id="WP_184307142.1">
    <property type="nucleotide sequence ID" value="NZ_JACHEN010000001.1"/>
</dbReference>
<dbReference type="AlphaFoldDB" id="A0A841KKY0"/>